<gene>
    <name evidence="2" type="ORF">PGTUg99_010966</name>
</gene>
<feature type="chain" id="PRO_5022841832" evidence="1">
    <location>
        <begin position="21"/>
        <end position="57"/>
    </location>
</feature>
<protein>
    <submittedName>
        <fullName evidence="2">Uncharacterized protein</fullName>
    </submittedName>
</protein>
<evidence type="ECO:0000313" key="2">
    <source>
        <dbReference type="EMBL" id="KAA1091856.1"/>
    </source>
</evidence>
<dbReference type="AlphaFoldDB" id="A0A5B0NT84"/>
<proteinExistence type="predicted"/>
<accession>A0A5B0NT84</accession>
<organism evidence="2 3">
    <name type="scientific">Puccinia graminis f. sp. tritici</name>
    <dbReference type="NCBI Taxonomy" id="56615"/>
    <lineage>
        <taxon>Eukaryota</taxon>
        <taxon>Fungi</taxon>
        <taxon>Dikarya</taxon>
        <taxon>Basidiomycota</taxon>
        <taxon>Pucciniomycotina</taxon>
        <taxon>Pucciniomycetes</taxon>
        <taxon>Pucciniales</taxon>
        <taxon>Pucciniaceae</taxon>
        <taxon>Puccinia</taxon>
    </lineage>
</organism>
<dbReference type="Proteomes" id="UP000325313">
    <property type="component" value="Unassembled WGS sequence"/>
</dbReference>
<feature type="signal peptide" evidence="1">
    <location>
        <begin position="1"/>
        <end position="20"/>
    </location>
</feature>
<dbReference type="EMBL" id="VDEP01000381">
    <property type="protein sequence ID" value="KAA1091856.1"/>
    <property type="molecule type" value="Genomic_DNA"/>
</dbReference>
<reference evidence="2 3" key="1">
    <citation type="submission" date="2019-05" db="EMBL/GenBank/DDBJ databases">
        <title>Emergence of the Ug99 lineage of the wheat stem rust pathogen through somatic hybridization.</title>
        <authorList>
            <person name="Li F."/>
            <person name="Upadhyaya N.M."/>
            <person name="Sperschneider J."/>
            <person name="Matny O."/>
            <person name="Nguyen-Phuc H."/>
            <person name="Mago R."/>
            <person name="Raley C."/>
            <person name="Miller M.E."/>
            <person name="Silverstein K.A.T."/>
            <person name="Henningsen E."/>
            <person name="Hirsch C.D."/>
            <person name="Visser B."/>
            <person name="Pretorius Z.A."/>
            <person name="Steffenson B.J."/>
            <person name="Schwessinger B."/>
            <person name="Dodds P.N."/>
            <person name="Figueroa M."/>
        </authorList>
    </citation>
    <scope>NUCLEOTIDE SEQUENCE [LARGE SCALE GENOMIC DNA]</scope>
    <source>
        <strain evidence="2 3">Ug99</strain>
    </source>
</reference>
<evidence type="ECO:0000313" key="3">
    <source>
        <dbReference type="Proteomes" id="UP000325313"/>
    </source>
</evidence>
<comment type="caution">
    <text evidence="2">The sequence shown here is derived from an EMBL/GenBank/DDBJ whole genome shotgun (WGS) entry which is preliminary data.</text>
</comment>
<name>A0A5B0NT84_PUCGR</name>
<keyword evidence="1" id="KW-0732">Signal</keyword>
<evidence type="ECO:0000256" key="1">
    <source>
        <dbReference type="SAM" id="SignalP"/>
    </source>
</evidence>
<sequence length="57" mass="6151">MVVLSDRVFFCVLFYATGAAQLVLSSIDGPADAAKSLSKYLGNVSLCGLWKTLHRNC</sequence>